<evidence type="ECO:0000313" key="3">
    <source>
        <dbReference type="Proteomes" id="UP000298246"/>
    </source>
</evidence>
<accession>A0A4Y8Q9I4</accession>
<name>A0A4Y8Q9I4_9BACL</name>
<dbReference type="InterPro" id="IPR028973">
    <property type="entry name" value="PhnB-like"/>
</dbReference>
<proteinExistence type="predicted"/>
<dbReference type="Gene3D" id="3.10.180.10">
    <property type="entry name" value="2,3-Dihydroxybiphenyl 1,2-Dioxygenase, domain 1"/>
    <property type="match status" value="1"/>
</dbReference>
<dbReference type="RefSeq" id="WP_134750368.1">
    <property type="nucleotide sequence ID" value="NZ_MYFO02000008.1"/>
</dbReference>
<reference evidence="2 3" key="1">
    <citation type="submission" date="2017-03" db="EMBL/GenBank/DDBJ databases">
        <title>Isolation of Levoglucosan Utilizing Bacteria.</title>
        <authorList>
            <person name="Arya A.S."/>
        </authorList>
    </citation>
    <scope>NUCLEOTIDE SEQUENCE [LARGE SCALE GENOMIC DNA]</scope>
    <source>
        <strain evidence="2 3">MEC069</strain>
    </source>
</reference>
<feature type="domain" description="PhnB-like" evidence="1">
    <location>
        <begin position="2"/>
        <end position="110"/>
    </location>
</feature>
<dbReference type="PIRSF" id="PIRSF021700">
    <property type="entry name" value="3_dmu_93_MTrfase"/>
    <property type="match status" value="1"/>
</dbReference>
<dbReference type="InterPro" id="IPR029068">
    <property type="entry name" value="Glyas_Bleomycin-R_OHBP_Dase"/>
</dbReference>
<dbReference type="OrthoDB" id="9806473at2"/>
<sequence>MQKVTPFLWFNGRLEEAMEHYTTIFKDSRIVSLNRAGAGEAFSGVMEIHGQTFMLLNGGPHYSLTPAFSIFVNCDSQEEVDELWEKLCEGGAPSRCGWLTDKFGLSWQIIPKQMHELLYDPDPAKAKRVMEAMMQMGKIELATLIQAHEG</sequence>
<protein>
    <recommendedName>
        <fullName evidence="1">PhnB-like domain-containing protein</fullName>
    </recommendedName>
</protein>
<organism evidence="2 3">
    <name type="scientific">Paenibacillus athensensis</name>
    <dbReference type="NCBI Taxonomy" id="1967502"/>
    <lineage>
        <taxon>Bacteria</taxon>
        <taxon>Bacillati</taxon>
        <taxon>Bacillota</taxon>
        <taxon>Bacilli</taxon>
        <taxon>Bacillales</taxon>
        <taxon>Paenibacillaceae</taxon>
        <taxon>Paenibacillus</taxon>
    </lineage>
</organism>
<dbReference type="PANTHER" id="PTHR33990">
    <property type="entry name" value="PROTEIN YJDN-RELATED"/>
    <property type="match status" value="1"/>
</dbReference>
<keyword evidence="3" id="KW-1185">Reference proteome</keyword>
<evidence type="ECO:0000313" key="2">
    <source>
        <dbReference type="EMBL" id="TFE90630.1"/>
    </source>
</evidence>
<evidence type="ECO:0000259" key="1">
    <source>
        <dbReference type="Pfam" id="PF06983"/>
    </source>
</evidence>
<dbReference type="CDD" id="cd06588">
    <property type="entry name" value="PhnB_like"/>
    <property type="match status" value="1"/>
</dbReference>
<dbReference type="Pfam" id="PF06983">
    <property type="entry name" value="3-dmu-9_3-mt"/>
    <property type="match status" value="1"/>
</dbReference>
<dbReference type="SUPFAM" id="SSF54593">
    <property type="entry name" value="Glyoxalase/Bleomycin resistance protein/Dihydroxybiphenyl dioxygenase"/>
    <property type="match status" value="1"/>
</dbReference>
<gene>
    <name evidence="2" type="ORF">B5M42_05010</name>
</gene>
<dbReference type="AlphaFoldDB" id="A0A4Y8Q9I4"/>
<dbReference type="InterPro" id="IPR009725">
    <property type="entry name" value="3_dmu_93_MTrfase"/>
</dbReference>
<dbReference type="Proteomes" id="UP000298246">
    <property type="component" value="Unassembled WGS sequence"/>
</dbReference>
<comment type="caution">
    <text evidence="2">The sequence shown here is derived from an EMBL/GenBank/DDBJ whole genome shotgun (WGS) entry which is preliminary data.</text>
</comment>
<dbReference type="EMBL" id="MYFO01000004">
    <property type="protein sequence ID" value="TFE90630.1"/>
    <property type="molecule type" value="Genomic_DNA"/>
</dbReference>